<protein>
    <submittedName>
        <fullName evidence="1">RloB domain-containing protein</fullName>
    </submittedName>
</protein>
<organism evidence="1 2">
    <name type="scientific">Undibacterium flavidum</name>
    <dbReference type="NCBI Taxonomy" id="2762297"/>
    <lineage>
        <taxon>Bacteria</taxon>
        <taxon>Pseudomonadati</taxon>
        <taxon>Pseudomonadota</taxon>
        <taxon>Betaproteobacteria</taxon>
        <taxon>Burkholderiales</taxon>
        <taxon>Oxalobacteraceae</taxon>
        <taxon>Undibacterium</taxon>
    </lineage>
</organism>
<accession>A0ABR6YG49</accession>
<evidence type="ECO:0000313" key="2">
    <source>
        <dbReference type="Proteomes" id="UP000624279"/>
    </source>
</evidence>
<dbReference type="RefSeq" id="WP_186943480.1">
    <property type="nucleotide sequence ID" value="NZ_JACOGA010000019.1"/>
</dbReference>
<comment type="caution">
    <text evidence="1">The sequence shown here is derived from an EMBL/GenBank/DDBJ whole genome shotgun (WGS) entry which is preliminary data.</text>
</comment>
<proteinExistence type="predicted"/>
<name>A0ABR6YG49_9BURK</name>
<keyword evidence="2" id="KW-1185">Reference proteome</keyword>
<evidence type="ECO:0000313" key="1">
    <source>
        <dbReference type="EMBL" id="MBC3875518.1"/>
    </source>
</evidence>
<reference evidence="1 2" key="1">
    <citation type="submission" date="2020-08" db="EMBL/GenBank/DDBJ databases">
        <title>Novel species isolated from subtropical streams in China.</title>
        <authorList>
            <person name="Lu H."/>
        </authorList>
    </citation>
    <scope>NUCLEOTIDE SEQUENCE [LARGE SCALE GENOMIC DNA]</scope>
    <source>
        <strain evidence="1 2">LX15W</strain>
    </source>
</reference>
<dbReference type="Pfam" id="PF13707">
    <property type="entry name" value="RloB"/>
    <property type="match status" value="1"/>
</dbReference>
<dbReference type="EMBL" id="JACOGA010000019">
    <property type="protein sequence ID" value="MBC3875518.1"/>
    <property type="molecule type" value="Genomic_DNA"/>
</dbReference>
<sequence>MGSEDNFHKRKARSTSDLKRVKAFRKQNKRILIICEGSKTEFNYFRDLRTDLGIDPKQVNIPKNDGNTPDRILDHALALYDEDALSGDAYDKVYCVFDRDTHSTFDESVQRIESLKSGRKPKPFEAITSTPCFEFWLLLHFGYTDAAFHQAGKKSVGDNAVAALKKKPGFAAYDKGTQGIYKQLKPKLPDAIKHAQKLREESIKNRTMNPATNVNILVLDIQALSSSNK</sequence>
<dbReference type="InterPro" id="IPR025591">
    <property type="entry name" value="RloB"/>
</dbReference>
<gene>
    <name evidence="1" type="ORF">H8K55_18150</name>
</gene>
<dbReference type="Proteomes" id="UP000624279">
    <property type="component" value="Unassembled WGS sequence"/>
</dbReference>